<sequence>MKHGIHPQHAEVAFRDRATGRVFVTWSSLVGDALDPMEVGGYGRRA</sequence>
<comment type="caution">
    <text evidence="1">The sequence shown here is derived from an EMBL/GenBank/DDBJ whole genome shotgun (WGS) entry which is preliminary data.</text>
</comment>
<dbReference type="RefSeq" id="WP_192752699.1">
    <property type="nucleotide sequence ID" value="NZ_BAABJL010000273.1"/>
</dbReference>
<evidence type="ECO:0000313" key="2">
    <source>
        <dbReference type="Proteomes" id="UP000638648"/>
    </source>
</evidence>
<proteinExistence type="predicted"/>
<reference evidence="1" key="1">
    <citation type="submission" date="2020-10" db="EMBL/GenBank/DDBJ databases">
        <title>Sequencing the genomes of 1000 actinobacteria strains.</title>
        <authorList>
            <person name="Klenk H.-P."/>
        </authorList>
    </citation>
    <scope>NUCLEOTIDE SEQUENCE</scope>
    <source>
        <strain evidence="1">DSM 45354</strain>
    </source>
</reference>
<evidence type="ECO:0000313" key="1">
    <source>
        <dbReference type="EMBL" id="MBE1609045.1"/>
    </source>
</evidence>
<dbReference type="AlphaFoldDB" id="A0A927REC5"/>
<accession>A0A927REC5</accession>
<protein>
    <submittedName>
        <fullName evidence="1">Ribosomal protein L31</fullName>
    </submittedName>
</protein>
<name>A0A927REC5_9ACTN</name>
<keyword evidence="1" id="KW-0689">Ribosomal protein</keyword>
<dbReference type="Proteomes" id="UP000638648">
    <property type="component" value="Unassembled WGS sequence"/>
</dbReference>
<gene>
    <name evidence="1" type="ORF">HEB94_005893</name>
</gene>
<keyword evidence="2" id="KW-1185">Reference proteome</keyword>
<keyword evidence="1" id="KW-0687">Ribonucleoprotein</keyword>
<dbReference type="EMBL" id="JADBEM010000001">
    <property type="protein sequence ID" value="MBE1609045.1"/>
    <property type="molecule type" value="Genomic_DNA"/>
</dbReference>
<dbReference type="GO" id="GO:0005840">
    <property type="term" value="C:ribosome"/>
    <property type="evidence" value="ECO:0007669"/>
    <property type="project" value="UniProtKB-KW"/>
</dbReference>
<organism evidence="1 2">
    <name type="scientific">Actinopolymorpha pittospori</name>
    <dbReference type="NCBI Taxonomy" id="648752"/>
    <lineage>
        <taxon>Bacteria</taxon>
        <taxon>Bacillati</taxon>
        <taxon>Actinomycetota</taxon>
        <taxon>Actinomycetes</taxon>
        <taxon>Propionibacteriales</taxon>
        <taxon>Actinopolymorphaceae</taxon>
        <taxon>Actinopolymorpha</taxon>
    </lineage>
</organism>